<dbReference type="SUPFAM" id="SSF53850">
    <property type="entry name" value="Periplasmic binding protein-like II"/>
    <property type="match status" value="1"/>
</dbReference>
<organism evidence="2 3">
    <name type="scientific">Paenibacillus yanchengensis</name>
    <dbReference type="NCBI Taxonomy" id="2035833"/>
    <lineage>
        <taxon>Bacteria</taxon>
        <taxon>Bacillati</taxon>
        <taxon>Bacillota</taxon>
        <taxon>Bacilli</taxon>
        <taxon>Bacillales</taxon>
        <taxon>Paenibacillaceae</taxon>
        <taxon>Paenibacillus</taxon>
    </lineage>
</organism>
<dbReference type="PANTHER" id="PTHR43649">
    <property type="entry name" value="ARABINOSE-BINDING PROTEIN-RELATED"/>
    <property type="match status" value="1"/>
</dbReference>
<name>A0ABW4YH77_9BACL</name>
<proteinExistence type="predicted"/>
<evidence type="ECO:0000313" key="3">
    <source>
        <dbReference type="Proteomes" id="UP001597362"/>
    </source>
</evidence>
<gene>
    <name evidence="2" type="ORF">ACFSJH_05045</name>
</gene>
<keyword evidence="3" id="KW-1185">Reference proteome</keyword>
<sequence length="439" mass="47985">MKTKKWLKMSTALTLAAIMLVVTACGGGSKGNTNEQTGGTEGNNNETVTLSMMHPWTSPNVDNDVYKARIAAFEEKFPNIKIKQDGVAAAQYKTKLFTLATANNLSDVNVVWPGADLEPLVKGNLLMPLNDVMSTWEGLVREDALVGFAANGNQYAIPSKRNFVDIVYYNKEHLATAGYEKFPETYEEFIDLVKKLKEKDITPIALGNKEKWPLQSSYMSTITQRFAGTDFLERVVAGEAKFTDPEFVQAISVIDELTKLEAFNVDANNMDSVQAQDYLIQGKAAIHISSATVDGRIRMSNEAGDKFGIALFPSVPNGKGEANVSAGVAQYGIGIKADLDEKKKAAALEFIKFFAHEDMYMELAKAGILVPVNIELGDDVNPYLKEMYELTNQASAPVFDAIIPTNVAKEFENGLQALTVGRGTPEQVAADIQALLDKK</sequence>
<dbReference type="PROSITE" id="PS51257">
    <property type="entry name" value="PROKAR_LIPOPROTEIN"/>
    <property type="match status" value="1"/>
</dbReference>
<dbReference type="Gene3D" id="3.40.190.10">
    <property type="entry name" value="Periplasmic binding protein-like II"/>
    <property type="match status" value="2"/>
</dbReference>
<dbReference type="RefSeq" id="WP_377770126.1">
    <property type="nucleotide sequence ID" value="NZ_JBHUHO010000013.1"/>
</dbReference>
<evidence type="ECO:0000313" key="2">
    <source>
        <dbReference type="EMBL" id="MFD2115100.1"/>
    </source>
</evidence>
<feature type="chain" id="PRO_5045654962" evidence="1">
    <location>
        <begin position="25"/>
        <end position="439"/>
    </location>
</feature>
<dbReference type="EMBL" id="JBHUHO010000013">
    <property type="protein sequence ID" value="MFD2115100.1"/>
    <property type="molecule type" value="Genomic_DNA"/>
</dbReference>
<accession>A0ABW4YH77</accession>
<keyword evidence="1" id="KW-0732">Signal</keyword>
<evidence type="ECO:0000256" key="1">
    <source>
        <dbReference type="SAM" id="SignalP"/>
    </source>
</evidence>
<reference evidence="3" key="1">
    <citation type="journal article" date="2019" name="Int. J. Syst. Evol. Microbiol.">
        <title>The Global Catalogue of Microorganisms (GCM) 10K type strain sequencing project: providing services to taxonomists for standard genome sequencing and annotation.</title>
        <authorList>
            <consortium name="The Broad Institute Genomics Platform"/>
            <consortium name="The Broad Institute Genome Sequencing Center for Infectious Disease"/>
            <person name="Wu L."/>
            <person name="Ma J."/>
        </authorList>
    </citation>
    <scope>NUCLEOTIDE SEQUENCE [LARGE SCALE GENOMIC DNA]</scope>
    <source>
        <strain evidence="3">GH52</strain>
    </source>
</reference>
<dbReference type="Proteomes" id="UP001597362">
    <property type="component" value="Unassembled WGS sequence"/>
</dbReference>
<protein>
    <submittedName>
        <fullName evidence="2">Extracellular solute-binding protein</fullName>
    </submittedName>
</protein>
<dbReference type="Pfam" id="PF13416">
    <property type="entry name" value="SBP_bac_8"/>
    <property type="match status" value="1"/>
</dbReference>
<comment type="caution">
    <text evidence="2">The sequence shown here is derived from an EMBL/GenBank/DDBJ whole genome shotgun (WGS) entry which is preliminary data.</text>
</comment>
<dbReference type="InterPro" id="IPR006059">
    <property type="entry name" value="SBP"/>
</dbReference>
<feature type="signal peptide" evidence="1">
    <location>
        <begin position="1"/>
        <end position="24"/>
    </location>
</feature>
<dbReference type="InterPro" id="IPR050490">
    <property type="entry name" value="Bact_solute-bd_prot1"/>
</dbReference>